<dbReference type="EMBL" id="BGOW01000006">
    <property type="protein sequence ID" value="GBL45156.1"/>
    <property type="molecule type" value="Genomic_DNA"/>
</dbReference>
<keyword evidence="2" id="KW-0479">Metal-binding</keyword>
<feature type="domain" description="Rieske" evidence="6">
    <location>
        <begin position="4"/>
        <end position="99"/>
    </location>
</feature>
<dbReference type="GO" id="GO:0051537">
    <property type="term" value="F:2 iron, 2 sulfur cluster binding"/>
    <property type="evidence" value="ECO:0007669"/>
    <property type="project" value="UniProtKB-KW"/>
</dbReference>
<evidence type="ECO:0000313" key="8">
    <source>
        <dbReference type="Proteomes" id="UP000286806"/>
    </source>
</evidence>
<keyword evidence="5" id="KW-0411">Iron-sulfur</keyword>
<evidence type="ECO:0000256" key="3">
    <source>
        <dbReference type="ARBA" id="ARBA00023002"/>
    </source>
</evidence>
<dbReference type="InterPro" id="IPR036922">
    <property type="entry name" value="Rieske_2Fe-2S_sf"/>
</dbReference>
<evidence type="ECO:0000256" key="4">
    <source>
        <dbReference type="ARBA" id="ARBA00023004"/>
    </source>
</evidence>
<sequence length="109" mass="12038">MAYENVCKQSLLYEGELVPCKLGDQEIVIMWPDGGKPKAYEARCPHEGVSLGRGDFNGRILYCTAHGWVFDGHSGKCLQPAGWAMKEYPMRIEDGMVQVDITATDTTPG</sequence>
<keyword evidence="8" id="KW-1185">Reference proteome</keyword>
<proteinExistence type="predicted"/>
<dbReference type="SUPFAM" id="SSF50022">
    <property type="entry name" value="ISP domain"/>
    <property type="match status" value="1"/>
</dbReference>
<keyword evidence="3" id="KW-0560">Oxidoreductase</keyword>
<dbReference type="InterPro" id="IPR050584">
    <property type="entry name" value="Cholesterol_7-desaturase"/>
</dbReference>
<reference evidence="7 8" key="1">
    <citation type="journal article" date="2019" name="Front. Microbiol.">
        <title>Genomes of Neutrophilic Sulfur-Oxidizing Chemolithoautotrophs Representing 9 Proteobacterial Species From 8 Genera.</title>
        <authorList>
            <person name="Watanabe T."/>
            <person name="Kojima H."/>
            <person name="Umezawa K."/>
            <person name="Hori C."/>
            <person name="Takasuka T.E."/>
            <person name="Kato Y."/>
            <person name="Fukui M."/>
        </authorList>
    </citation>
    <scope>NUCLEOTIDE SEQUENCE [LARGE SCALE GENOMIC DNA]</scope>
    <source>
        <strain evidence="7 8">TTN</strain>
    </source>
</reference>
<evidence type="ECO:0000256" key="2">
    <source>
        <dbReference type="ARBA" id="ARBA00022723"/>
    </source>
</evidence>
<keyword evidence="1" id="KW-0001">2Fe-2S</keyword>
<dbReference type="GO" id="GO:0046872">
    <property type="term" value="F:metal ion binding"/>
    <property type="evidence" value="ECO:0007669"/>
    <property type="project" value="UniProtKB-KW"/>
</dbReference>
<dbReference type="PANTHER" id="PTHR21266:SF60">
    <property type="entry name" value="3-KETOSTEROID-9-ALPHA-MONOOXYGENASE, OXYGENASE COMPONENT"/>
    <property type="match status" value="1"/>
</dbReference>
<dbReference type="Gene3D" id="2.102.10.10">
    <property type="entry name" value="Rieske [2Fe-2S] iron-sulphur domain"/>
    <property type="match status" value="1"/>
</dbReference>
<protein>
    <submittedName>
        <fullName evidence="7">Rieske (2Fe-2S) domain-containing protein</fullName>
    </submittedName>
</protein>
<name>A0A401JC65_9PROT</name>
<dbReference type="OrthoDB" id="9800167at2"/>
<accession>A0A401JC65</accession>
<keyword evidence="4" id="KW-0408">Iron</keyword>
<dbReference type="Pfam" id="PF00355">
    <property type="entry name" value="Rieske"/>
    <property type="match status" value="1"/>
</dbReference>
<gene>
    <name evidence="7" type="ORF">SFMTTN_0960</name>
</gene>
<comment type="caution">
    <text evidence="7">The sequence shown here is derived from an EMBL/GenBank/DDBJ whole genome shotgun (WGS) entry which is preliminary data.</text>
</comment>
<dbReference type="GO" id="GO:0016491">
    <property type="term" value="F:oxidoreductase activity"/>
    <property type="evidence" value="ECO:0007669"/>
    <property type="project" value="UniProtKB-KW"/>
</dbReference>
<dbReference type="InterPro" id="IPR017941">
    <property type="entry name" value="Rieske_2Fe-2S"/>
</dbReference>
<evidence type="ECO:0000256" key="1">
    <source>
        <dbReference type="ARBA" id="ARBA00022714"/>
    </source>
</evidence>
<dbReference type="AlphaFoldDB" id="A0A401JC65"/>
<dbReference type="Proteomes" id="UP000286806">
    <property type="component" value="Unassembled WGS sequence"/>
</dbReference>
<dbReference type="PANTHER" id="PTHR21266">
    <property type="entry name" value="IRON-SULFUR DOMAIN CONTAINING PROTEIN"/>
    <property type="match status" value="1"/>
</dbReference>
<evidence type="ECO:0000256" key="5">
    <source>
        <dbReference type="ARBA" id="ARBA00023014"/>
    </source>
</evidence>
<dbReference type="RefSeq" id="WP_124703987.1">
    <property type="nucleotide sequence ID" value="NZ_BGOW01000006.1"/>
</dbReference>
<organism evidence="7 8">
    <name type="scientific">Sulfuriferula multivorans</name>
    <dbReference type="NCBI Taxonomy" id="1559896"/>
    <lineage>
        <taxon>Bacteria</taxon>
        <taxon>Pseudomonadati</taxon>
        <taxon>Pseudomonadota</taxon>
        <taxon>Betaproteobacteria</taxon>
        <taxon>Nitrosomonadales</taxon>
        <taxon>Sulfuricellaceae</taxon>
        <taxon>Sulfuriferula</taxon>
    </lineage>
</organism>
<evidence type="ECO:0000259" key="6">
    <source>
        <dbReference type="PROSITE" id="PS51296"/>
    </source>
</evidence>
<dbReference type="PROSITE" id="PS51296">
    <property type="entry name" value="RIESKE"/>
    <property type="match status" value="1"/>
</dbReference>
<evidence type="ECO:0000313" key="7">
    <source>
        <dbReference type="EMBL" id="GBL45156.1"/>
    </source>
</evidence>